<dbReference type="InterPro" id="IPR008266">
    <property type="entry name" value="Tyr_kinase_AS"/>
</dbReference>
<dbReference type="InterPro" id="IPR001245">
    <property type="entry name" value="Ser-Thr/Tyr_kinase_cat_dom"/>
</dbReference>
<evidence type="ECO:0000313" key="2">
    <source>
        <dbReference type="EMBL" id="KIK34715.1"/>
    </source>
</evidence>
<dbReference type="Pfam" id="PF07714">
    <property type="entry name" value="PK_Tyr_Ser-Thr"/>
    <property type="match status" value="1"/>
</dbReference>
<dbReference type="InParanoid" id="A0A0C9ZAZ4"/>
<protein>
    <recommendedName>
        <fullName evidence="1">Protein kinase domain-containing protein</fullName>
    </recommendedName>
</protein>
<name>A0A0C9ZAZ4_9AGAM</name>
<gene>
    <name evidence="2" type="ORF">CY34DRAFT_41950</name>
</gene>
<reference evidence="3" key="2">
    <citation type="submission" date="2015-01" db="EMBL/GenBank/DDBJ databases">
        <title>Evolutionary Origins and Diversification of the Mycorrhizal Mutualists.</title>
        <authorList>
            <consortium name="DOE Joint Genome Institute"/>
            <consortium name="Mycorrhizal Genomics Consortium"/>
            <person name="Kohler A."/>
            <person name="Kuo A."/>
            <person name="Nagy L.G."/>
            <person name="Floudas D."/>
            <person name="Copeland A."/>
            <person name="Barry K.W."/>
            <person name="Cichocki N."/>
            <person name="Veneault-Fourrey C."/>
            <person name="LaButti K."/>
            <person name="Lindquist E.A."/>
            <person name="Lipzen A."/>
            <person name="Lundell T."/>
            <person name="Morin E."/>
            <person name="Murat C."/>
            <person name="Riley R."/>
            <person name="Ohm R."/>
            <person name="Sun H."/>
            <person name="Tunlid A."/>
            <person name="Henrissat B."/>
            <person name="Grigoriev I.V."/>
            <person name="Hibbett D.S."/>
            <person name="Martin F."/>
        </authorList>
    </citation>
    <scope>NUCLEOTIDE SEQUENCE [LARGE SCALE GENOMIC DNA]</scope>
    <source>
        <strain evidence="3">UH-Slu-Lm8-n1</strain>
    </source>
</reference>
<reference evidence="2 3" key="1">
    <citation type="submission" date="2014-04" db="EMBL/GenBank/DDBJ databases">
        <authorList>
            <consortium name="DOE Joint Genome Institute"/>
            <person name="Kuo A."/>
            <person name="Ruytinx J."/>
            <person name="Rineau F."/>
            <person name="Colpaert J."/>
            <person name="Kohler A."/>
            <person name="Nagy L.G."/>
            <person name="Floudas D."/>
            <person name="Copeland A."/>
            <person name="Barry K.W."/>
            <person name="Cichocki N."/>
            <person name="Veneault-Fourrey C."/>
            <person name="LaButti K."/>
            <person name="Lindquist E.A."/>
            <person name="Lipzen A."/>
            <person name="Lundell T."/>
            <person name="Morin E."/>
            <person name="Murat C."/>
            <person name="Sun H."/>
            <person name="Tunlid A."/>
            <person name="Henrissat B."/>
            <person name="Grigoriev I.V."/>
            <person name="Hibbett D.S."/>
            <person name="Martin F."/>
            <person name="Nordberg H.P."/>
            <person name="Cantor M.N."/>
            <person name="Hua S.X."/>
        </authorList>
    </citation>
    <scope>NUCLEOTIDE SEQUENCE [LARGE SCALE GENOMIC DNA]</scope>
    <source>
        <strain evidence="2 3">UH-Slu-Lm8-n1</strain>
    </source>
</reference>
<dbReference type="PANTHER" id="PTHR44329">
    <property type="entry name" value="SERINE/THREONINE-PROTEIN KINASE TNNI3K-RELATED"/>
    <property type="match status" value="1"/>
</dbReference>
<evidence type="ECO:0000259" key="1">
    <source>
        <dbReference type="PROSITE" id="PS50011"/>
    </source>
</evidence>
<dbReference type="Proteomes" id="UP000054485">
    <property type="component" value="Unassembled WGS sequence"/>
</dbReference>
<dbReference type="GO" id="GO:0005524">
    <property type="term" value="F:ATP binding"/>
    <property type="evidence" value="ECO:0007669"/>
    <property type="project" value="InterPro"/>
</dbReference>
<dbReference type="PROSITE" id="PS00109">
    <property type="entry name" value="PROTEIN_KINASE_TYR"/>
    <property type="match status" value="1"/>
</dbReference>
<organism evidence="2 3">
    <name type="scientific">Suillus luteus UH-Slu-Lm8-n1</name>
    <dbReference type="NCBI Taxonomy" id="930992"/>
    <lineage>
        <taxon>Eukaryota</taxon>
        <taxon>Fungi</taxon>
        <taxon>Dikarya</taxon>
        <taxon>Basidiomycota</taxon>
        <taxon>Agaricomycotina</taxon>
        <taxon>Agaricomycetes</taxon>
        <taxon>Agaricomycetidae</taxon>
        <taxon>Boletales</taxon>
        <taxon>Suillineae</taxon>
        <taxon>Suillaceae</taxon>
        <taxon>Suillus</taxon>
    </lineage>
</organism>
<dbReference type="HOGENOM" id="CLU_000288_7_18_1"/>
<evidence type="ECO:0000313" key="3">
    <source>
        <dbReference type="Proteomes" id="UP000054485"/>
    </source>
</evidence>
<accession>A0A0C9ZAZ4</accession>
<dbReference type="InterPro" id="IPR000719">
    <property type="entry name" value="Prot_kinase_dom"/>
</dbReference>
<feature type="non-terminal residue" evidence="2">
    <location>
        <position position="198"/>
    </location>
</feature>
<dbReference type="InterPro" id="IPR051681">
    <property type="entry name" value="Ser/Thr_Kinases-Pseudokinases"/>
</dbReference>
<dbReference type="SUPFAM" id="SSF56112">
    <property type="entry name" value="Protein kinase-like (PK-like)"/>
    <property type="match status" value="1"/>
</dbReference>
<dbReference type="PROSITE" id="PS50011">
    <property type="entry name" value="PROTEIN_KINASE_DOM"/>
    <property type="match status" value="1"/>
</dbReference>
<sequence>LVAPWIVNGNLTSFLSKNETLGLRDRLLLLRGIAAGLNYHGNTFLNTVVHGDLTGNNVLIGSDGTAYLADFGLSGTLTRLPGMTYLAKLDCHPGALRWSAPELFSAEESDSAVTTQSDIYSLGSIMLQVFTGKLPWCHLTSDYQMYHVIFERKRHPRPVDDRITDQHWGFMTSCWSKVPVERPSAEETLHFIDCELAL</sequence>
<feature type="domain" description="Protein kinase" evidence="1">
    <location>
        <begin position="1"/>
        <end position="198"/>
    </location>
</feature>
<dbReference type="InterPro" id="IPR011009">
    <property type="entry name" value="Kinase-like_dom_sf"/>
</dbReference>
<keyword evidence="3" id="KW-1185">Reference proteome</keyword>
<dbReference type="Gene3D" id="1.10.510.10">
    <property type="entry name" value="Transferase(Phosphotransferase) domain 1"/>
    <property type="match status" value="1"/>
</dbReference>
<dbReference type="OrthoDB" id="3256484at2759"/>
<dbReference type="EMBL" id="KN835713">
    <property type="protein sequence ID" value="KIK34715.1"/>
    <property type="molecule type" value="Genomic_DNA"/>
</dbReference>
<proteinExistence type="predicted"/>
<dbReference type="STRING" id="930992.A0A0C9ZAZ4"/>
<dbReference type="PANTHER" id="PTHR44329:SF214">
    <property type="entry name" value="PROTEIN KINASE DOMAIN-CONTAINING PROTEIN"/>
    <property type="match status" value="1"/>
</dbReference>
<dbReference type="AlphaFoldDB" id="A0A0C9ZAZ4"/>
<feature type="non-terminal residue" evidence="2">
    <location>
        <position position="1"/>
    </location>
</feature>
<dbReference type="GO" id="GO:0004674">
    <property type="term" value="F:protein serine/threonine kinase activity"/>
    <property type="evidence" value="ECO:0007669"/>
    <property type="project" value="TreeGrafter"/>
</dbReference>